<reference evidence="2" key="1">
    <citation type="journal article" date="2014" name="Front. Microbiol.">
        <title>High frequency of phylogenetically diverse reductive dehalogenase-homologous genes in deep subseafloor sedimentary metagenomes.</title>
        <authorList>
            <person name="Kawai M."/>
            <person name="Futagami T."/>
            <person name="Toyoda A."/>
            <person name="Takaki Y."/>
            <person name="Nishi S."/>
            <person name="Hori S."/>
            <person name="Arai W."/>
            <person name="Tsubouchi T."/>
            <person name="Morono Y."/>
            <person name="Uchiyama I."/>
            <person name="Ito T."/>
            <person name="Fujiyama A."/>
            <person name="Inagaki F."/>
            <person name="Takami H."/>
        </authorList>
    </citation>
    <scope>NUCLEOTIDE SEQUENCE</scope>
    <source>
        <strain evidence="2">Expedition CK06-06</strain>
    </source>
</reference>
<dbReference type="Pfam" id="PF09509">
    <property type="entry name" value="Hypoth_Ymh"/>
    <property type="match status" value="1"/>
</dbReference>
<proteinExistence type="predicted"/>
<name>X1PGV7_9ZZZZ</name>
<dbReference type="InterPro" id="IPR012654">
    <property type="entry name" value="CHP02391"/>
</dbReference>
<dbReference type="NCBIfam" id="TIGR02391">
    <property type="entry name" value="hypoth_ymh"/>
    <property type="match status" value="1"/>
</dbReference>
<evidence type="ECO:0000313" key="2">
    <source>
        <dbReference type="EMBL" id="GAI55083.1"/>
    </source>
</evidence>
<feature type="non-terminal residue" evidence="2">
    <location>
        <position position="1"/>
    </location>
</feature>
<evidence type="ECO:0000259" key="1">
    <source>
        <dbReference type="Pfam" id="PF09509"/>
    </source>
</evidence>
<organism evidence="2">
    <name type="scientific">marine sediment metagenome</name>
    <dbReference type="NCBI Taxonomy" id="412755"/>
    <lineage>
        <taxon>unclassified sequences</taxon>
        <taxon>metagenomes</taxon>
        <taxon>ecological metagenomes</taxon>
    </lineage>
</organism>
<accession>X1PGV7</accession>
<gene>
    <name evidence="2" type="ORF">S06H3_58474</name>
</gene>
<comment type="caution">
    <text evidence="2">The sequence shown here is derived from an EMBL/GenBank/DDBJ whole genome shotgun (WGS) entry which is preliminary data.</text>
</comment>
<protein>
    <recommendedName>
        <fullName evidence="1">Conserved hypothetical protein CHP02391 domain-containing protein</fullName>
    </recommendedName>
</protein>
<sequence length="151" mass="16758">LGEDGKLRLRAQPAHTLTEAEEAAGRLRSELSRRGVHPDVLKFCRPELLQENYFHAVFEATKSVADKIREKAEVDGDGSELVDRAFGIGKQGMPLLAFNSLQTETERSEHSGLMQLMKGMFGVFRNVTAHAPKVKWPISEQDALDLLTIAS</sequence>
<dbReference type="EMBL" id="BARV01037859">
    <property type="protein sequence ID" value="GAI55083.1"/>
    <property type="molecule type" value="Genomic_DNA"/>
</dbReference>
<feature type="domain" description="Conserved hypothetical protein CHP02391" evidence="1">
    <location>
        <begin position="34"/>
        <end position="151"/>
    </location>
</feature>
<dbReference type="AlphaFoldDB" id="X1PGV7"/>